<proteinExistence type="predicted"/>
<sequence length="173" mass="20211">MSDPDLELASRREIYQWIADTPGIHFRALLDELEYAQGTLQYQLRWLADEDLIDVSDDGKYTRYYPAAEFDEADRTVMNALRREYSRRILAHLLTDGPLSTTELSDRLDKAQSTVSWHLSKLAEADLVTKERDGRSVVYEVSDPDRVKYLYTVHRRSFTDKVVDRILGLWDSY</sequence>
<dbReference type="AlphaFoldDB" id="A0A1H3EB35"/>
<protein>
    <submittedName>
        <fullName evidence="2">Helix-turn-helix domain-containing protein</fullName>
    </submittedName>
</protein>
<dbReference type="GO" id="GO:0003700">
    <property type="term" value="F:DNA-binding transcription factor activity"/>
    <property type="evidence" value="ECO:0007669"/>
    <property type="project" value="InterPro"/>
</dbReference>
<dbReference type="SUPFAM" id="SSF46785">
    <property type="entry name" value="Winged helix' DNA-binding domain"/>
    <property type="match status" value="2"/>
</dbReference>
<reference evidence="3" key="1">
    <citation type="submission" date="2016-10" db="EMBL/GenBank/DDBJ databases">
        <authorList>
            <person name="Varghese N."/>
            <person name="Submissions S."/>
        </authorList>
    </citation>
    <scope>NUCLEOTIDE SEQUENCE [LARGE SCALE GENOMIC DNA]</scope>
    <source>
        <strain evidence="3">CGMCC 1.10118</strain>
    </source>
</reference>
<dbReference type="Gene3D" id="1.10.10.10">
    <property type="entry name" value="Winged helix-like DNA-binding domain superfamily/Winged helix DNA-binding domain"/>
    <property type="match status" value="2"/>
</dbReference>
<dbReference type="CDD" id="cd00090">
    <property type="entry name" value="HTH_ARSR"/>
    <property type="match status" value="1"/>
</dbReference>
<evidence type="ECO:0000259" key="1">
    <source>
        <dbReference type="PROSITE" id="PS50987"/>
    </source>
</evidence>
<dbReference type="InterPro" id="IPR036390">
    <property type="entry name" value="WH_DNA-bd_sf"/>
</dbReference>
<dbReference type="OrthoDB" id="28610at2157"/>
<feature type="domain" description="HTH arsR-type" evidence="1">
    <location>
        <begin position="66"/>
        <end position="161"/>
    </location>
</feature>
<name>A0A1H3EB35_9EURY</name>
<dbReference type="EMBL" id="FNPB01000002">
    <property type="protein sequence ID" value="SDX75124.1"/>
    <property type="molecule type" value="Genomic_DNA"/>
</dbReference>
<dbReference type="InterPro" id="IPR011991">
    <property type="entry name" value="ArsR-like_HTH"/>
</dbReference>
<dbReference type="InterPro" id="IPR001845">
    <property type="entry name" value="HTH_ArsR_DNA-bd_dom"/>
</dbReference>
<dbReference type="PANTHER" id="PTHR36216">
    <property type="entry name" value="TRANSCRIPTIONAL REGULATOR, TRMB"/>
    <property type="match status" value="1"/>
</dbReference>
<dbReference type="STRING" id="660517.SAMN04487946_102118"/>
<dbReference type="InterPro" id="IPR036388">
    <property type="entry name" value="WH-like_DNA-bd_sf"/>
</dbReference>
<dbReference type="InterPro" id="IPR056504">
    <property type="entry name" value="HTH_HVO_0163_N"/>
</dbReference>
<gene>
    <name evidence="2" type="ORF">SAMN04487946_102118</name>
</gene>
<dbReference type="PANTHER" id="PTHR36216:SF1">
    <property type="entry name" value="HTH ARSR-TYPE DOMAIN-CONTAINING PROTEIN"/>
    <property type="match status" value="1"/>
</dbReference>
<keyword evidence="3" id="KW-1185">Reference proteome</keyword>
<dbReference type="Proteomes" id="UP000199170">
    <property type="component" value="Unassembled WGS sequence"/>
</dbReference>
<evidence type="ECO:0000313" key="2">
    <source>
        <dbReference type="EMBL" id="SDX75124.1"/>
    </source>
</evidence>
<dbReference type="Pfam" id="PF24266">
    <property type="entry name" value="HTH_HVO_0163_N"/>
    <property type="match status" value="1"/>
</dbReference>
<dbReference type="NCBIfam" id="NF033788">
    <property type="entry name" value="HTH_metalloreg"/>
    <property type="match status" value="1"/>
</dbReference>
<dbReference type="SMART" id="SM00418">
    <property type="entry name" value="HTH_ARSR"/>
    <property type="match status" value="1"/>
</dbReference>
<accession>A0A1H3EB35</accession>
<dbReference type="Pfam" id="PF12840">
    <property type="entry name" value="HTH_20"/>
    <property type="match status" value="1"/>
</dbReference>
<dbReference type="RefSeq" id="WP_089765505.1">
    <property type="nucleotide sequence ID" value="NZ_FNPB01000002.1"/>
</dbReference>
<evidence type="ECO:0000313" key="3">
    <source>
        <dbReference type="Proteomes" id="UP000199170"/>
    </source>
</evidence>
<organism evidence="2 3">
    <name type="scientific">Halobellus clavatus</name>
    <dbReference type="NCBI Taxonomy" id="660517"/>
    <lineage>
        <taxon>Archaea</taxon>
        <taxon>Methanobacteriati</taxon>
        <taxon>Methanobacteriota</taxon>
        <taxon>Stenosarchaea group</taxon>
        <taxon>Halobacteria</taxon>
        <taxon>Halobacteriales</taxon>
        <taxon>Haloferacaceae</taxon>
        <taxon>Halobellus</taxon>
    </lineage>
</organism>
<dbReference type="PROSITE" id="PS50987">
    <property type="entry name" value="HTH_ARSR_2"/>
    <property type="match status" value="1"/>
</dbReference>